<dbReference type="InterPro" id="IPR029065">
    <property type="entry name" value="Enolase_C-like"/>
</dbReference>
<reference evidence="3 4" key="1">
    <citation type="submission" date="2014-08" db="EMBL/GenBank/DDBJ databases">
        <authorList>
            <person name="Hassan Y.I."/>
            <person name="Lepp D."/>
            <person name="Zhou T."/>
        </authorList>
    </citation>
    <scope>NUCLEOTIDE SEQUENCE [LARGE SCALE GENOMIC DNA]</scope>
    <source>
        <strain evidence="3 4">IFO13584</strain>
    </source>
</reference>
<dbReference type="GO" id="GO:0000287">
    <property type="term" value="F:magnesium ion binding"/>
    <property type="evidence" value="ECO:0007669"/>
    <property type="project" value="UniProtKB-ARBA"/>
</dbReference>
<accession>A0A087M3R2</accession>
<dbReference type="PANTHER" id="PTHR48080">
    <property type="entry name" value="D-GALACTONATE DEHYDRATASE-RELATED"/>
    <property type="match status" value="1"/>
</dbReference>
<dbReference type="Pfam" id="PF13378">
    <property type="entry name" value="MR_MLE_C"/>
    <property type="match status" value="1"/>
</dbReference>
<evidence type="ECO:0000256" key="1">
    <source>
        <dbReference type="ARBA" id="ARBA00023239"/>
    </source>
</evidence>
<dbReference type="InterPro" id="IPR029017">
    <property type="entry name" value="Enolase-like_N"/>
</dbReference>
<keyword evidence="4" id="KW-1185">Reference proteome</keyword>
<name>A0A087M3R2_9HYPH</name>
<dbReference type="InterPro" id="IPR018110">
    <property type="entry name" value="Mandel_Rmase/mucon_lact_enz_CS"/>
</dbReference>
<dbReference type="Gene3D" id="3.20.20.120">
    <property type="entry name" value="Enolase-like C-terminal domain"/>
    <property type="match status" value="1"/>
</dbReference>
<evidence type="ECO:0000313" key="3">
    <source>
        <dbReference type="EMBL" id="KFL31515.1"/>
    </source>
</evidence>
<dbReference type="InterPro" id="IPR013341">
    <property type="entry name" value="Mandelate_racemase_N_dom"/>
</dbReference>
<organism evidence="3 4">
    <name type="scientific">Devosia riboflavina</name>
    <dbReference type="NCBI Taxonomy" id="46914"/>
    <lineage>
        <taxon>Bacteria</taxon>
        <taxon>Pseudomonadati</taxon>
        <taxon>Pseudomonadota</taxon>
        <taxon>Alphaproteobacteria</taxon>
        <taxon>Hyphomicrobiales</taxon>
        <taxon>Devosiaceae</taxon>
        <taxon>Devosia</taxon>
    </lineage>
</organism>
<dbReference type="AlphaFoldDB" id="A0A087M3R2"/>
<dbReference type="InterPro" id="IPR034593">
    <property type="entry name" value="DgoD-like"/>
</dbReference>
<dbReference type="Gene3D" id="3.30.390.10">
    <property type="entry name" value="Enolase-like, N-terminal domain"/>
    <property type="match status" value="1"/>
</dbReference>
<dbReference type="GO" id="GO:0016829">
    <property type="term" value="F:lyase activity"/>
    <property type="evidence" value="ECO:0007669"/>
    <property type="project" value="UniProtKB-KW"/>
</dbReference>
<dbReference type="InterPro" id="IPR013342">
    <property type="entry name" value="Mandelate_racemase_C"/>
</dbReference>
<dbReference type="EMBL" id="JQGC01000006">
    <property type="protein sequence ID" value="KFL31515.1"/>
    <property type="molecule type" value="Genomic_DNA"/>
</dbReference>
<keyword evidence="1" id="KW-0456">Lyase</keyword>
<comment type="caution">
    <text evidence="3">The sequence shown here is derived from an EMBL/GenBank/DDBJ whole genome shotgun (WGS) entry which is preliminary data.</text>
</comment>
<dbReference type="GO" id="GO:0009063">
    <property type="term" value="P:amino acid catabolic process"/>
    <property type="evidence" value="ECO:0007669"/>
    <property type="project" value="InterPro"/>
</dbReference>
<gene>
    <name evidence="3" type="ORF">JP75_08275</name>
</gene>
<dbReference type="STRING" id="46914.JP75_08275"/>
<dbReference type="PROSITE" id="PS00908">
    <property type="entry name" value="MR_MLE_1"/>
    <property type="match status" value="1"/>
</dbReference>
<dbReference type="SUPFAM" id="SSF51604">
    <property type="entry name" value="Enolase C-terminal domain-like"/>
    <property type="match status" value="1"/>
</dbReference>
<dbReference type="SMART" id="SM00922">
    <property type="entry name" value="MR_MLE"/>
    <property type="match status" value="1"/>
</dbReference>
<dbReference type="CDD" id="cd03316">
    <property type="entry name" value="MR_like"/>
    <property type="match status" value="1"/>
</dbReference>
<dbReference type="SFLD" id="SFLDS00001">
    <property type="entry name" value="Enolase"/>
    <property type="match status" value="1"/>
</dbReference>
<evidence type="ECO:0000259" key="2">
    <source>
        <dbReference type="SMART" id="SM00922"/>
    </source>
</evidence>
<dbReference type="OrthoDB" id="9802699at2"/>
<evidence type="ECO:0000313" key="4">
    <source>
        <dbReference type="Proteomes" id="UP000028981"/>
    </source>
</evidence>
<dbReference type="InterPro" id="IPR036849">
    <property type="entry name" value="Enolase-like_C_sf"/>
</dbReference>
<proteinExistence type="predicted"/>
<feature type="domain" description="Mandelate racemase/muconate lactonizing enzyme C-terminal" evidence="2">
    <location>
        <begin position="167"/>
        <end position="263"/>
    </location>
</feature>
<dbReference type="RefSeq" id="WP_035081375.1">
    <property type="nucleotide sequence ID" value="NZ_JQGC01000006.1"/>
</dbReference>
<dbReference type="SUPFAM" id="SSF54826">
    <property type="entry name" value="Enolase N-terminal domain-like"/>
    <property type="match status" value="1"/>
</dbReference>
<dbReference type="Proteomes" id="UP000028981">
    <property type="component" value="Unassembled WGS sequence"/>
</dbReference>
<protein>
    <submittedName>
        <fullName evidence="3">Enolase</fullName>
    </submittedName>
</protein>
<dbReference type="Pfam" id="PF02746">
    <property type="entry name" value="MR_MLE_N"/>
    <property type="match status" value="1"/>
</dbReference>
<sequence length="389" mass="42271">MTSRIKSVESFTIQIARQDEPYLGGPKPGESVNDAGYFVRGGNRTVYPTKDRTVICRIETVDGTVGWGETYGIVAPGAVRAIIDDLLAGFVIGRDPFDVTVIYEDLYDLMRVRGHDGGYYHDALAAVDIALWDICGKLRNAPVAKLLGGVRHTEIPAYVSGIPGPSLEARAAFAKSWLDQGFTQFKFASPHADDGVVAEFRALREALGPQAMIAADLHWTLTDVETVALAHKCLPYDPWFLEAVCKPEDVDGIARAAEHSPVPIAAGEEWRNVFDVRRRLEAGPLAIVQPEMGHTGITAFYRMGLVAQSHHRAVIPHATIGTGIFLAASLQVSAALQNVRAHEFQHSVMARNEPYIASALEVKQGHYIVPDKPGIGAEPSAQALETMVK</sequence>
<dbReference type="PANTHER" id="PTHR48080:SF2">
    <property type="entry name" value="D-GALACTONATE DEHYDRATASE"/>
    <property type="match status" value="1"/>
</dbReference>